<dbReference type="PANTHER" id="PTHR36442:SF1">
    <property type="entry name" value="CYCLIC-DI-AMP PHOSPHODIESTERASE PGPH"/>
    <property type="match status" value="1"/>
</dbReference>
<dbReference type="CDD" id="cd00077">
    <property type="entry name" value="HDc"/>
    <property type="match status" value="1"/>
</dbReference>
<protein>
    <recommendedName>
        <fullName evidence="2">HD/PDEase domain-containing protein</fullName>
    </recommendedName>
</protein>
<dbReference type="InterPro" id="IPR011621">
    <property type="entry name" value="Metal-dep_PHydrolase_7TM_intra"/>
</dbReference>
<dbReference type="NCBIfam" id="TIGR00277">
    <property type="entry name" value="HDIG"/>
    <property type="match status" value="1"/>
</dbReference>
<dbReference type="InterPro" id="IPR006674">
    <property type="entry name" value="HD_domain"/>
</dbReference>
<evidence type="ECO:0000313" key="3">
    <source>
        <dbReference type="EMBL" id="RBP01359.1"/>
    </source>
</evidence>
<reference evidence="3 4" key="1">
    <citation type="submission" date="2018-06" db="EMBL/GenBank/DDBJ databases">
        <title>Genomic Encyclopedia of Type Strains, Phase IV (KMG-IV): sequencing the most valuable type-strain genomes for metagenomic binning, comparative biology and taxonomic classification.</title>
        <authorList>
            <person name="Goeker M."/>
        </authorList>
    </citation>
    <scope>NUCLEOTIDE SEQUENCE [LARGE SCALE GENOMIC DNA]</scope>
    <source>
        <strain evidence="3 4">DSM 15140</strain>
    </source>
</reference>
<dbReference type="STRING" id="200904.GCA_900168775_02471"/>
<accession>A0A366EIR3</accession>
<dbReference type="Pfam" id="PF01966">
    <property type="entry name" value="HD"/>
    <property type="match status" value="1"/>
</dbReference>
<dbReference type="EMBL" id="QNRI01000001">
    <property type="protein sequence ID" value="RBP01359.1"/>
    <property type="molecule type" value="Genomic_DNA"/>
</dbReference>
<organism evidence="3 4">
    <name type="scientific">Paraliobacillus ryukyuensis</name>
    <dbReference type="NCBI Taxonomy" id="200904"/>
    <lineage>
        <taxon>Bacteria</taxon>
        <taxon>Bacillati</taxon>
        <taxon>Bacillota</taxon>
        <taxon>Bacilli</taxon>
        <taxon>Bacillales</taxon>
        <taxon>Bacillaceae</taxon>
        <taxon>Paraliobacillus</taxon>
    </lineage>
</organism>
<feature type="transmembrane region" description="Helical" evidence="1">
    <location>
        <begin position="358"/>
        <end position="377"/>
    </location>
</feature>
<dbReference type="Gene3D" id="1.10.3210.10">
    <property type="entry name" value="Hypothetical protein af1432"/>
    <property type="match status" value="1"/>
</dbReference>
<dbReference type="PANTHER" id="PTHR36442">
    <property type="entry name" value="CYCLIC-DI-AMP PHOSPHODIESTERASE PGPH"/>
    <property type="match status" value="1"/>
</dbReference>
<keyword evidence="1" id="KW-1133">Transmembrane helix</keyword>
<feature type="transmembrane region" description="Helical" evidence="1">
    <location>
        <begin position="274"/>
        <end position="293"/>
    </location>
</feature>
<name>A0A366EIR3_9BACI</name>
<feature type="transmembrane region" description="Helical" evidence="1">
    <location>
        <begin position="413"/>
        <end position="432"/>
    </location>
</feature>
<dbReference type="Pfam" id="PF07697">
    <property type="entry name" value="7TMR-HDED"/>
    <property type="match status" value="1"/>
</dbReference>
<evidence type="ECO:0000313" key="4">
    <source>
        <dbReference type="Proteomes" id="UP000252254"/>
    </source>
</evidence>
<dbReference type="InterPro" id="IPR011624">
    <property type="entry name" value="Metal-dep_PHydrolase_7TM_extra"/>
</dbReference>
<keyword evidence="1" id="KW-0812">Transmembrane</keyword>
<dbReference type="RefSeq" id="WP_113865979.1">
    <property type="nucleotide sequence ID" value="NZ_BAABQN010000001.1"/>
</dbReference>
<dbReference type="InterPro" id="IPR052722">
    <property type="entry name" value="PgpH_phosphodiesterase"/>
</dbReference>
<dbReference type="SMART" id="SM00471">
    <property type="entry name" value="HDc"/>
    <property type="match status" value="1"/>
</dbReference>
<feature type="transmembrane region" description="Helical" evidence="1">
    <location>
        <begin position="305"/>
        <end position="330"/>
    </location>
</feature>
<feature type="transmembrane region" description="Helical" evidence="1">
    <location>
        <begin position="444"/>
        <end position="465"/>
    </location>
</feature>
<dbReference type="Pfam" id="PF07698">
    <property type="entry name" value="7TM-7TMR_HD"/>
    <property type="match status" value="1"/>
</dbReference>
<feature type="transmembrane region" description="Helical" evidence="1">
    <location>
        <begin position="20"/>
        <end position="41"/>
    </location>
</feature>
<dbReference type="OrthoDB" id="9806952at2"/>
<sequence length="710" mass="80420">MNDKWRKFFHTMLTQNHFIVIILATLVIGIIFFLFMLTNVYTKTYDINRFSNAKETIRSPITIEDTKETERRRREAIQAIDDRYYISSEITEERIGYVEEIFDAIKTLKSQSNSTSEEEELTTVDYVQDLQQMLSPEIIAQIDQKTLSVLFDANENDRSISKELVTTTLHTIFNEGIRTEDVTDSLDRFNERLRFSSLSSKVKSALSDVASFAIVENSFFSVEQTNEAEKQAVNNVEPVTIRAGEVIVQEGQTITNEIYEQLKLVGLLNDDRNIYPVIGLFMLVLLIIGYILYDLTHLNKQIEVGIRSCLAFIIISLLMVAFMKFVSYYATETNPLYYLLPVPVGAMLIKLLFRERTAVTFAIVFSIIGSVIFNGQIPGALNIEAGLYFLMSQLGAILFIYNTKDRPAILKGSIGLIVINICAVSLFLFLSYEKYEWTNFLVFGGYGAASGLIASALTLGSLPFLESGLGILSDSKLLTLASPNHPLLRKILTEAPGTYHHSVMVANLSEAACEKIGANGLLARVASYYHDLGKTKYPHYFIENQMGIQNPHNFIEPKQSAAIIMAHPYDGAKMLKQYNMPKAFIDIAKQHHGTTLLKYFYYNAKETYKKVNEEEYRYPGPKPQTKEAAIIALCDPVEAAVRSMDEPSKEKIDQLIENIIYDRLTDGQLNESSLTFNELEMVKITISETLNGIYHSRIQYPDDKKLKEEA</sequence>
<keyword evidence="1" id="KW-0472">Membrane</keyword>
<proteinExistence type="predicted"/>
<evidence type="ECO:0000256" key="1">
    <source>
        <dbReference type="SAM" id="Phobius"/>
    </source>
</evidence>
<dbReference type="AlphaFoldDB" id="A0A366EIR3"/>
<dbReference type="Proteomes" id="UP000252254">
    <property type="component" value="Unassembled WGS sequence"/>
</dbReference>
<keyword evidence="4" id="KW-1185">Reference proteome</keyword>
<dbReference type="SUPFAM" id="SSF109604">
    <property type="entry name" value="HD-domain/PDEase-like"/>
    <property type="match status" value="1"/>
</dbReference>
<evidence type="ECO:0000259" key="2">
    <source>
        <dbReference type="SMART" id="SM00471"/>
    </source>
</evidence>
<comment type="caution">
    <text evidence="3">The sequence shown here is derived from an EMBL/GenBank/DDBJ whole genome shotgun (WGS) entry which is preliminary data.</text>
</comment>
<dbReference type="InterPro" id="IPR003607">
    <property type="entry name" value="HD/PDEase_dom"/>
</dbReference>
<gene>
    <name evidence="3" type="ORF">DES48_10188</name>
</gene>
<feature type="transmembrane region" description="Helical" evidence="1">
    <location>
        <begin position="336"/>
        <end position="353"/>
    </location>
</feature>
<dbReference type="InterPro" id="IPR006675">
    <property type="entry name" value="HDIG_dom"/>
</dbReference>
<feature type="domain" description="HD/PDEase" evidence="2">
    <location>
        <begin position="494"/>
        <end position="649"/>
    </location>
</feature>